<organism evidence="2 3">
    <name type="scientific">Amphibalanus amphitrite</name>
    <name type="common">Striped barnacle</name>
    <name type="synonym">Balanus amphitrite</name>
    <dbReference type="NCBI Taxonomy" id="1232801"/>
    <lineage>
        <taxon>Eukaryota</taxon>
        <taxon>Metazoa</taxon>
        <taxon>Ecdysozoa</taxon>
        <taxon>Arthropoda</taxon>
        <taxon>Crustacea</taxon>
        <taxon>Multicrustacea</taxon>
        <taxon>Cirripedia</taxon>
        <taxon>Thoracica</taxon>
        <taxon>Thoracicalcarea</taxon>
        <taxon>Balanomorpha</taxon>
        <taxon>Balanoidea</taxon>
        <taxon>Balanidae</taxon>
        <taxon>Amphibalaninae</taxon>
        <taxon>Amphibalanus</taxon>
    </lineage>
</organism>
<dbReference type="Proteomes" id="UP000440578">
    <property type="component" value="Unassembled WGS sequence"/>
</dbReference>
<feature type="transmembrane region" description="Helical" evidence="1">
    <location>
        <begin position="180"/>
        <end position="208"/>
    </location>
</feature>
<keyword evidence="1" id="KW-1133">Transmembrane helix</keyword>
<comment type="caution">
    <text evidence="2">The sequence shown here is derived from an EMBL/GenBank/DDBJ whole genome shotgun (WGS) entry which is preliminary data.</text>
</comment>
<feature type="transmembrane region" description="Helical" evidence="1">
    <location>
        <begin position="76"/>
        <end position="101"/>
    </location>
</feature>
<gene>
    <name evidence="2" type="ORF">FJT64_019781</name>
</gene>
<evidence type="ECO:0000256" key="1">
    <source>
        <dbReference type="SAM" id="Phobius"/>
    </source>
</evidence>
<keyword evidence="3" id="KW-1185">Reference proteome</keyword>
<keyword evidence="1" id="KW-0472">Membrane</keyword>
<evidence type="ECO:0000313" key="2">
    <source>
        <dbReference type="EMBL" id="KAF0309034.1"/>
    </source>
</evidence>
<feature type="transmembrane region" description="Helical" evidence="1">
    <location>
        <begin position="121"/>
        <end position="140"/>
    </location>
</feature>
<proteinExistence type="predicted"/>
<name>A0A6A4WYX0_AMPAM</name>
<feature type="transmembrane region" description="Helical" evidence="1">
    <location>
        <begin position="147"/>
        <end position="168"/>
    </location>
</feature>
<accession>A0A6A4WYX0</accession>
<keyword evidence="1" id="KW-0812">Transmembrane</keyword>
<dbReference type="EMBL" id="VIIS01000440">
    <property type="protein sequence ID" value="KAF0309034.1"/>
    <property type="molecule type" value="Genomic_DNA"/>
</dbReference>
<reference evidence="2 3" key="1">
    <citation type="submission" date="2019-07" db="EMBL/GenBank/DDBJ databases">
        <title>Draft genome assembly of a fouling barnacle, Amphibalanus amphitrite (Darwin, 1854): The first reference genome for Thecostraca.</title>
        <authorList>
            <person name="Kim W."/>
        </authorList>
    </citation>
    <scope>NUCLEOTIDE SEQUENCE [LARGE SCALE GENOMIC DNA]</scope>
    <source>
        <strain evidence="2">SNU_AA5</strain>
        <tissue evidence="2">Soma without cirri and trophi</tissue>
    </source>
</reference>
<protein>
    <submittedName>
        <fullName evidence="2">Uncharacterized protein</fullName>
    </submittedName>
</protein>
<evidence type="ECO:0000313" key="3">
    <source>
        <dbReference type="Proteomes" id="UP000440578"/>
    </source>
</evidence>
<dbReference type="AlphaFoldDB" id="A0A6A4WYX0"/>
<sequence>MDTNGNDNASGGGSSLGGGVDLAKSPGPGAGVELGRRGLPKLREIIIRNREDSELGMAARTTCVSRCCGCFALREAALVIGLALQLFQLLYLLAVCGWAAGLAPRPAHVAPLLAVLCSPRAVAVPVCGLLMDAALMVAVLARLRALLALWLSWYACVLAAGLAGAGVLLADAARWPEPAYLAAVLAYTAALALLAYWWLVVLSLLCNFERLVVGDRTKVAPAPADAPASPESPA</sequence>